<dbReference type="PROSITE" id="PS50920">
    <property type="entry name" value="SOLCAR"/>
    <property type="match status" value="3"/>
</dbReference>
<keyword evidence="7" id="KW-0677">Repeat</keyword>
<evidence type="ECO:0000256" key="7">
    <source>
        <dbReference type="ARBA" id="ARBA00022737"/>
    </source>
</evidence>
<gene>
    <name evidence="17" type="ordered locus">Bathy11g01640</name>
</gene>
<evidence type="ECO:0000256" key="15">
    <source>
        <dbReference type="RuleBase" id="RU000488"/>
    </source>
</evidence>
<organism evidence="17 18">
    <name type="scientific">Bathycoccus prasinos</name>
    <dbReference type="NCBI Taxonomy" id="41875"/>
    <lineage>
        <taxon>Eukaryota</taxon>
        <taxon>Viridiplantae</taxon>
        <taxon>Chlorophyta</taxon>
        <taxon>Mamiellophyceae</taxon>
        <taxon>Mamiellales</taxon>
        <taxon>Bathycoccaceae</taxon>
        <taxon>Bathycoccus</taxon>
    </lineage>
</organism>
<feature type="transmembrane region" description="Helical" evidence="16">
    <location>
        <begin position="184"/>
        <end position="207"/>
    </location>
</feature>
<feature type="repeat" description="Solcar" evidence="14">
    <location>
        <begin position="281"/>
        <end position="372"/>
    </location>
</feature>
<reference evidence="17 18" key="1">
    <citation type="submission" date="2011-10" db="EMBL/GenBank/DDBJ databases">
        <authorList>
            <person name="Genoscope - CEA"/>
        </authorList>
    </citation>
    <scope>NUCLEOTIDE SEQUENCE [LARGE SCALE GENOMIC DNA]</scope>
    <source>
        <strain evidence="17 18">RCC 1105</strain>
    </source>
</reference>
<evidence type="ECO:0000313" key="17">
    <source>
        <dbReference type="EMBL" id="CCO18433.1"/>
    </source>
</evidence>
<comment type="subunit">
    <text evidence="3 16">Monomer.</text>
</comment>
<comment type="caution">
    <text evidence="16">Lacks conserved residue(s) required for the propagation of feature annotation.</text>
</comment>
<dbReference type="STRING" id="41875.K8FA12"/>
<dbReference type="AlphaFoldDB" id="K8FA12"/>
<dbReference type="Proteomes" id="UP000198341">
    <property type="component" value="Chromosome 11"/>
</dbReference>
<evidence type="ECO:0000256" key="3">
    <source>
        <dbReference type="ARBA" id="ARBA00011245"/>
    </source>
</evidence>
<dbReference type="GO" id="GO:0140021">
    <property type="term" value="P:mitochondrial ADP transmembrane transport"/>
    <property type="evidence" value="ECO:0007669"/>
    <property type="project" value="InterPro"/>
</dbReference>
<keyword evidence="9 16" id="KW-1133">Transmembrane helix</keyword>
<comment type="similarity">
    <text evidence="2 15">Belongs to the mitochondrial carrier (TC 2.A.29) family.</text>
</comment>
<proteinExistence type="inferred from homology"/>
<keyword evidence="5" id="KW-0050">Antiport</keyword>
<comment type="function">
    <text evidence="13">ADP:ATP antiporter that mediates import of ADP into the mitochondrial matrix for ATP synthesis, and export of ATP out to fuel the cell. Cycles between the cytoplasmic-open state (c-state) and the matrix-open state (m-state): operates by the alternating access mechanism with a single substrate-binding site intermittently exposed to either the cytosolic (c-state) or matrix (m-state) side of the inner mitochondrial membrane.</text>
</comment>
<comment type="function">
    <text evidence="16">Catalyzes the exchange of ADP and ATP across the membrane.</text>
</comment>
<evidence type="ECO:0000256" key="13">
    <source>
        <dbReference type="ARBA" id="ARBA00045250"/>
    </source>
</evidence>
<evidence type="ECO:0000256" key="4">
    <source>
        <dbReference type="ARBA" id="ARBA00022448"/>
    </source>
</evidence>
<keyword evidence="11 14" id="KW-0472">Membrane</keyword>
<evidence type="ECO:0000256" key="2">
    <source>
        <dbReference type="ARBA" id="ARBA00006375"/>
    </source>
</evidence>
<dbReference type="EMBL" id="FO082268">
    <property type="protein sequence ID" value="CCO18433.1"/>
    <property type="molecule type" value="Genomic_DNA"/>
</dbReference>
<comment type="catalytic activity">
    <reaction evidence="12">
        <text>ADP(in) + ATP(out) = ADP(out) + ATP(in)</text>
        <dbReference type="Rhea" id="RHEA:34999"/>
        <dbReference type="ChEBI" id="CHEBI:30616"/>
        <dbReference type="ChEBI" id="CHEBI:456216"/>
    </reaction>
    <physiologicalReaction direction="left-to-right" evidence="12">
        <dbReference type="Rhea" id="RHEA:35000"/>
    </physiologicalReaction>
</comment>
<dbReference type="SUPFAM" id="SSF103506">
    <property type="entry name" value="Mitochondrial carrier"/>
    <property type="match status" value="1"/>
</dbReference>
<evidence type="ECO:0000256" key="8">
    <source>
        <dbReference type="ARBA" id="ARBA00022792"/>
    </source>
</evidence>
<dbReference type="GeneID" id="19012844"/>
<dbReference type="InterPro" id="IPR002113">
    <property type="entry name" value="ADT_euk_type"/>
</dbReference>
<dbReference type="InterPro" id="IPR002067">
    <property type="entry name" value="MCP"/>
</dbReference>
<dbReference type="PANTHER" id="PTHR45635:SF14">
    <property type="entry name" value="ADP_ATP TRANSLOCASE"/>
    <property type="match status" value="1"/>
</dbReference>
<dbReference type="InterPro" id="IPR018108">
    <property type="entry name" value="MCP_transmembrane"/>
</dbReference>
<dbReference type="PRINTS" id="PR00927">
    <property type="entry name" value="ADPTRNSLCASE"/>
</dbReference>
<feature type="repeat" description="Solcar" evidence="14">
    <location>
        <begin position="80"/>
        <end position="174"/>
    </location>
</feature>
<dbReference type="FunFam" id="1.50.40.10:FF:000061">
    <property type="entry name" value="ADP/ATP transporter on adenylate translocase"/>
    <property type="match status" value="1"/>
</dbReference>
<dbReference type="OrthoDB" id="270584at2759"/>
<evidence type="ECO:0000313" key="18">
    <source>
        <dbReference type="Proteomes" id="UP000198341"/>
    </source>
</evidence>
<dbReference type="KEGG" id="bpg:Bathy11g01640"/>
<dbReference type="RefSeq" id="XP_007510088.1">
    <property type="nucleotide sequence ID" value="XM_007510026.1"/>
</dbReference>
<dbReference type="InterPro" id="IPR023395">
    <property type="entry name" value="MCP_dom_sf"/>
</dbReference>
<dbReference type="Pfam" id="PF00153">
    <property type="entry name" value="Mito_carr"/>
    <property type="match status" value="3"/>
</dbReference>
<evidence type="ECO:0000256" key="5">
    <source>
        <dbReference type="ARBA" id="ARBA00022449"/>
    </source>
</evidence>
<evidence type="ECO:0000256" key="6">
    <source>
        <dbReference type="ARBA" id="ARBA00022692"/>
    </source>
</evidence>
<dbReference type="eggNOG" id="KOG0749">
    <property type="taxonomic scope" value="Eukaryota"/>
</dbReference>
<keyword evidence="4 15" id="KW-0813">Transport</keyword>
<accession>K8FA12</accession>
<name>K8FA12_9CHLO</name>
<dbReference type="Gene3D" id="1.50.40.10">
    <property type="entry name" value="Mitochondrial carrier domain"/>
    <property type="match status" value="1"/>
</dbReference>
<dbReference type="PRINTS" id="PR00926">
    <property type="entry name" value="MITOCARRIER"/>
</dbReference>
<evidence type="ECO:0000256" key="16">
    <source>
        <dbReference type="RuleBase" id="RU368008"/>
    </source>
</evidence>
<evidence type="ECO:0000256" key="1">
    <source>
        <dbReference type="ARBA" id="ARBA00004448"/>
    </source>
</evidence>
<keyword evidence="8" id="KW-0999">Mitochondrion inner membrane</keyword>
<dbReference type="PANTHER" id="PTHR45635">
    <property type="entry name" value="ADP,ATP CARRIER PROTEIN 1-RELATED-RELATED"/>
    <property type="match status" value="1"/>
</dbReference>
<dbReference type="GO" id="GO:0005743">
    <property type="term" value="C:mitochondrial inner membrane"/>
    <property type="evidence" value="ECO:0007669"/>
    <property type="project" value="UniProtKB-SubCell"/>
</dbReference>
<comment type="subcellular location">
    <subcellularLocation>
        <location evidence="16">Membrane</location>
        <topology evidence="16">Multi-pass membrane protein</topology>
    </subcellularLocation>
    <subcellularLocation>
        <location evidence="1">Mitochondrion inner membrane</location>
        <topology evidence="1">Multi-pass membrane protein</topology>
    </subcellularLocation>
</comment>
<dbReference type="GO" id="GO:0005471">
    <property type="term" value="F:ATP:ADP antiporter activity"/>
    <property type="evidence" value="ECO:0007669"/>
    <property type="project" value="UniProtKB-UniRule"/>
</dbReference>
<keyword evidence="6 14" id="KW-0812">Transmembrane</keyword>
<evidence type="ECO:0000256" key="11">
    <source>
        <dbReference type="ARBA" id="ARBA00023136"/>
    </source>
</evidence>
<dbReference type="GO" id="GO:1990544">
    <property type="term" value="P:mitochondrial ATP transmembrane transport"/>
    <property type="evidence" value="ECO:0007669"/>
    <property type="project" value="InterPro"/>
</dbReference>
<evidence type="ECO:0000256" key="12">
    <source>
        <dbReference type="ARBA" id="ARBA00024143"/>
    </source>
</evidence>
<feature type="repeat" description="Solcar" evidence="14">
    <location>
        <begin position="186"/>
        <end position="275"/>
    </location>
</feature>
<keyword evidence="18" id="KW-1185">Reference proteome</keyword>
<evidence type="ECO:0000256" key="14">
    <source>
        <dbReference type="PROSITE-ProRule" id="PRU00282"/>
    </source>
</evidence>
<protein>
    <recommendedName>
        <fullName evidence="16">ADP/ATP translocase</fullName>
    </recommendedName>
    <alternativeName>
        <fullName evidence="16">ADP,ATP carrier protein</fullName>
    </alternativeName>
</protein>
<evidence type="ECO:0000256" key="10">
    <source>
        <dbReference type="ARBA" id="ARBA00023128"/>
    </source>
</evidence>
<sequence length="376" mass="40792">MAFTKAFYEQAFERNLKAQTTSSEHVTPAMQMTRTQRATAQFTAHSKKEVKFFFLSDCLNVFDSIFLSQYQTCKYKQDPLGFFKDLAAGGVSGSIAKTATAPIERVKLLIQTQDANPRIISGEIPRYTGIVNCFTRVSAEQGVGSFWRGNTANIVRYFPTQAFNFAFKDTIKALFPSYSPKEAFWSFFAVNMASGGLAGAGSLLIVYPLDFARTRLAADVGTNKDREFTGLVDCIGKTAKAGGVGALYKGFGVSVQGIVVYRGSYFGLYDTGKGALLTRDSSMIAKFVVAQVATNAAGVLSYPFDTVRRRLMMTSGKKGNAAGPTYTGTMDAFVKIYQAEGAGAFFKGAFSNILRGVGGAMVLVMYDEIKAIINPN</sequence>
<evidence type="ECO:0000256" key="9">
    <source>
        <dbReference type="ARBA" id="ARBA00022989"/>
    </source>
</evidence>
<keyword evidence="10" id="KW-0496">Mitochondrion</keyword>